<gene>
    <name evidence="2" type="ORF">LVIROSA_LOCUS17410</name>
</gene>
<feature type="region of interest" description="Disordered" evidence="1">
    <location>
        <begin position="1"/>
        <end position="24"/>
    </location>
</feature>
<dbReference type="Gene3D" id="3.40.50.2000">
    <property type="entry name" value="Glycogen Phosphorylase B"/>
    <property type="match status" value="1"/>
</dbReference>
<comment type="caution">
    <text evidence="2">The sequence shown here is derived from an EMBL/GenBank/DDBJ whole genome shotgun (WGS) entry which is preliminary data.</text>
</comment>
<proteinExistence type="predicted"/>
<accession>A0AAU9MXZ6</accession>
<name>A0AAU9MXZ6_9ASTR</name>
<dbReference type="SUPFAM" id="SSF53756">
    <property type="entry name" value="UDP-Glycosyltransferase/glycogen phosphorylase"/>
    <property type="match status" value="1"/>
</dbReference>
<protein>
    <submittedName>
        <fullName evidence="2">Uncharacterized protein</fullName>
    </submittedName>
</protein>
<dbReference type="AlphaFoldDB" id="A0AAU9MXZ6"/>
<dbReference type="EMBL" id="CAKMRJ010003334">
    <property type="protein sequence ID" value="CAH1430652.1"/>
    <property type="molecule type" value="Genomic_DNA"/>
</dbReference>
<dbReference type="Proteomes" id="UP001157418">
    <property type="component" value="Unassembled WGS sequence"/>
</dbReference>
<keyword evidence="3" id="KW-1185">Reference proteome</keyword>
<evidence type="ECO:0000313" key="2">
    <source>
        <dbReference type="EMBL" id="CAH1430652.1"/>
    </source>
</evidence>
<organism evidence="2 3">
    <name type="scientific">Lactuca virosa</name>
    <dbReference type="NCBI Taxonomy" id="75947"/>
    <lineage>
        <taxon>Eukaryota</taxon>
        <taxon>Viridiplantae</taxon>
        <taxon>Streptophyta</taxon>
        <taxon>Embryophyta</taxon>
        <taxon>Tracheophyta</taxon>
        <taxon>Spermatophyta</taxon>
        <taxon>Magnoliopsida</taxon>
        <taxon>eudicotyledons</taxon>
        <taxon>Gunneridae</taxon>
        <taxon>Pentapetalae</taxon>
        <taxon>asterids</taxon>
        <taxon>campanulids</taxon>
        <taxon>Asterales</taxon>
        <taxon>Asteraceae</taxon>
        <taxon>Cichorioideae</taxon>
        <taxon>Cichorieae</taxon>
        <taxon>Lactucinae</taxon>
        <taxon>Lactuca</taxon>
    </lineage>
</organism>
<evidence type="ECO:0000256" key="1">
    <source>
        <dbReference type="SAM" id="MobiDB-lite"/>
    </source>
</evidence>
<sequence>MSFRHPCHLPEHRAHPPPSPPPYPRRITIHRYPNFRFETIPDGVEHENPVSADRFMEVMEGIDTVSRPLFREMMISGSLSSRSVRPVTVMILDAFFSFGLDVAIETSIPVVFFETVSPCFLWTCCLNLPTLIEAGEVPFQGVYSLNYSVAS</sequence>
<evidence type="ECO:0000313" key="3">
    <source>
        <dbReference type="Proteomes" id="UP001157418"/>
    </source>
</evidence>
<reference evidence="2 3" key="1">
    <citation type="submission" date="2022-01" db="EMBL/GenBank/DDBJ databases">
        <authorList>
            <person name="Xiong W."/>
            <person name="Schranz E."/>
        </authorList>
    </citation>
    <scope>NUCLEOTIDE SEQUENCE [LARGE SCALE GENOMIC DNA]</scope>
</reference>